<reference evidence="1" key="1">
    <citation type="journal article" date="2021" name="Proc. Natl. Acad. Sci. U.S.A.">
        <title>A Catalog of Tens of Thousands of Viruses from Human Metagenomes Reveals Hidden Associations with Chronic Diseases.</title>
        <authorList>
            <person name="Tisza M.J."/>
            <person name="Buck C.B."/>
        </authorList>
    </citation>
    <scope>NUCLEOTIDE SEQUENCE</scope>
    <source>
        <strain evidence="1">CtzpQ31</strain>
    </source>
</reference>
<dbReference type="EMBL" id="BK014654">
    <property type="protein sequence ID" value="DAD66109.1"/>
    <property type="molecule type" value="Genomic_DNA"/>
</dbReference>
<name>A0A8S5L884_9CAUD</name>
<sequence length="33" mass="3932">MFVLNSSLLKKVFNFFDTSEFFCCHNRKISLSK</sequence>
<protein>
    <submittedName>
        <fullName evidence="1">Uncharacterized protein</fullName>
    </submittedName>
</protein>
<proteinExistence type="predicted"/>
<organism evidence="1">
    <name type="scientific">Siphoviridae sp. ctzpQ31</name>
    <dbReference type="NCBI Taxonomy" id="2823613"/>
    <lineage>
        <taxon>Viruses</taxon>
        <taxon>Duplodnaviria</taxon>
        <taxon>Heunggongvirae</taxon>
        <taxon>Uroviricota</taxon>
        <taxon>Caudoviricetes</taxon>
    </lineage>
</organism>
<accession>A0A8S5L884</accession>
<evidence type="ECO:0000313" key="1">
    <source>
        <dbReference type="EMBL" id="DAD66109.1"/>
    </source>
</evidence>